<proteinExistence type="inferred from homology"/>
<gene>
    <name evidence="11" type="primary">puo</name>
    <name evidence="10" type="ORF">BV133_1579</name>
    <name evidence="11" type="ORF">BVIRIDIS_25380</name>
</gene>
<evidence type="ECO:0000256" key="1">
    <source>
        <dbReference type="ARBA" id="ARBA00004814"/>
    </source>
</evidence>
<feature type="signal peptide" evidence="8">
    <location>
        <begin position="1"/>
        <end position="22"/>
    </location>
</feature>
<dbReference type="Pfam" id="PF13450">
    <property type="entry name" value="NAD_binding_8"/>
    <property type="match status" value="1"/>
</dbReference>
<dbReference type="Pfam" id="PF01593">
    <property type="entry name" value="Amino_oxidase"/>
    <property type="match status" value="1"/>
</dbReference>
<organism evidence="11 12">
    <name type="scientific">Blastochloris viridis</name>
    <name type="common">Rhodopseudomonas viridis</name>
    <dbReference type="NCBI Taxonomy" id="1079"/>
    <lineage>
        <taxon>Bacteria</taxon>
        <taxon>Pseudomonadati</taxon>
        <taxon>Pseudomonadota</taxon>
        <taxon>Alphaproteobacteria</taxon>
        <taxon>Hyphomicrobiales</taxon>
        <taxon>Blastochloridaceae</taxon>
        <taxon>Blastochloris</taxon>
    </lineage>
</organism>
<evidence type="ECO:0000256" key="5">
    <source>
        <dbReference type="ARBA" id="ARBA00023070"/>
    </source>
</evidence>
<comment type="similarity">
    <text evidence="2">Belongs to the tryptophan 2-monooxygenase family.</text>
</comment>
<evidence type="ECO:0000256" key="3">
    <source>
        <dbReference type="ARBA" id="ARBA00012535"/>
    </source>
</evidence>
<dbReference type="EMBL" id="LN907867">
    <property type="protein sequence ID" value="CUU43516.1"/>
    <property type="molecule type" value="Genomic_DNA"/>
</dbReference>
<feature type="region of interest" description="Disordered" evidence="7">
    <location>
        <begin position="444"/>
        <end position="476"/>
    </location>
</feature>
<dbReference type="EMBL" id="AP014854">
    <property type="protein sequence ID" value="BAR99172.1"/>
    <property type="molecule type" value="Genomic_DNA"/>
</dbReference>
<evidence type="ECO:0000313" key="10">
    <source>
        <dbReference type="EMBL" id="BAR99172.1"/>
    </source>
</evidence>
<keyword evidence="12" id="KW-1185">Reference proteome</keyword>
<reference evidence="12" key="3">
    <citation type="journal article" date="2016" name="Genome Announc.">
        <title>Revised genome sequence of the purple photosynthetic bacterium Blastochloris viridis.</title>
        <authorList>
            <person name="Liu L.N."/>
            <person name="Faulkner M."/>
            <person name="Liu X."/>
            <person name="Huang F."/>
            <person name="Darby A.C."/>
            <person name="Hall N."/>
        </authorList>
    </citation>
    <scope>NUCLEOTIDE SEQUENCE [LARGE SCALE GENOMIC DNA]</scope>
    <source>
        <strain evidence="12">ATCC 19567 / DSM 133 / F</strain>
    </source>
</reference>
<keyword evidence="11" id="KW-0560">Oxidoreductase</keyword>
<keyword evidence="8" id="KW-0732">Signal</keyword>
<sequence>MNRRNFLIALGGMTALTTPARAQGLVPASGEVDVAIVGAGAAGLAAARRVAAFGRSYALIEALDRVGGRAVTDVGRFDVPFDLGAHWLYAPRTNPLIPLARTNGLDIYPATRTQRLRLSARDAGAADAEAFAIALSRANRAIVTAGEQRTDVAAARAMADLGEWQATVAFRLGPATFGKDLDEVSAADYARAEERAEAAVCRQGAGAILALTALTLPVQHSTPVTEIEWGGKLITLATPRGPIRARAVVLTVSTAALAGGAIRFKPALPAAVAAACQKLALGSLNQVGIELAGNPLRLRDDELVTFKTASADTMALLGRVSGTDLAVATLGGKAGRELEQAGEAAMVAFVTEQLTAHYGADIRTAIGRSFATRWGAAPTILGAMSVAAPGAQPMRRQLGQPLDNRLFIAGEATHETAWGTLHGAWLSGERAAEQALRALGVAVPTTAPAPTLPRQPAQPLQRKRRQPRPSDMPARD</sequence>
<comment type="catalytic activity">
    <reaction evidence="6">
        <text>L-tryptophan + O2 = indole-3-acetamide + CO2 + H2O</text>
        <dbReference type="Rhea" id="RHEA:16165"/>
        <dbReference type="ChEBI" id="CHEBI:15377"/>
        <dbReference type="ChEBI" id="CHEBI:15379"/>
        <dbReference type="ChEBI" id="CHEBI:16031"/>
        <dbReference type="ChEBI" id="CHEBI:16526"/>
        <dbReference type="ChEBI" id="CHEBI:57912"/>
        <dbReference type="EC" id="1.13.12.3"/>
    </reaction>
</comment>
<evidence type="ECO:0000256" key="8">
    <source>
        <dbReference type="SAM" id="SignalP"/>
    </source>
</evidence>
<feature type="domain" description="Amine oxidase" evidence="9">
    <location>
        <begin position="188"/>
        <end position="435"/>
    </location>
</feature>
<dbReference type="SUPFAM" id="SSF51905">
    <property type="entry name" value="FAD/NAD(P)-binding domain"/>
    <property type="match status" value="1"/>
</dbReference>
<dbReference type="Gene3D" id="3.50.50.60">
    <property type="entry name" value="FAD/NAD(P)-binding domain"/>
    <property type="match status" value="1"/>
</dbReference>
<accession>A0A0H5BA88</accession>
<dbReference type="InterPro" id="IPR002937">
    <property type="entry name" value="Amino_oxidase"/>
</dbReference>
<dbReference type="PANTHER" id="PTHR10742">
    <property type="entry name" value="FLAVIN MONOAMINE OXIDASE"/>
    <property type="match status" value="1"/>
</dbReference>
<feature type="chain" id="PRO_5014229070" description="Tryptophan 2-monooxygenase" evidence="8">
    <location>
        <begin position="23"/>
        <end position="476"/>
    </location>
</feature>
<dbReference type="GO" id="GO:0050361">
    <property type="term" value="F:tryptophan 2-monooxygenase activity"/>
    <property type="evidence" value="ECO:0007669"/>
    <property type="project" value="UniProtKB-EC"/>
</dbReference>
<name>A0A0H5BA88_BLAVI</name>
<dbReference type="RefSeq" id="WP_055038374.1">
    <property type="nucleotide sequence ID" value="NZ_AP014854.2"/>
</dbReference>
<evidence type="ECO:0000259" key="9">
    <source>
        <dbReference type="Pfam" id="PF01593"/>
    </source>
</evidence>
<dbReference type="EC" id="1.13.12.3" evidence="3"/>
<dbReference type="AlphaFoldDB" id="A0A0H5BA88"/>
<keyword evidence="5" id="KW-0073">Auxin biosynthesis</keyword>
<evidence type="ECO:0000313" key="11">
    <source>
        <dbReference type="EMBL" id="CUU43516.1"/>
    </source>
</evidence>
<evidence type="ECO:0000256" key="2">
    <source>
        <dbReference type="ARBA" id="ARBA00005833"/>
    </source>
</evidence>
<reference evidence="11" key="2">
    <citation type="submission" date="2015-11" db="EMBL/GenBank/DDBJ databases">
        <authorList>
            <person name="Zhang Y."/>
            <person name="Guo Z."/>
        </authorList>
    </citation>
    <scope>NUCLEOTIDE SEQUENCE</scope>
    <source>
        <strain evidence="11">1</strain>
    </source>
</reference>
<dbReference type="STRING" id="1079.BVIR_3094"/>
<evidence type="ECO:0000256" key="4">
    <source>
        <dbReference type="ARBA" id="ARBA00017871"/>
    </source>
</evidence>
<reference evidence="10" key="1">
    <citation type="journal article" date="2015" name="Genome Announc.">
        <title>Complete Genome Sequence of the Bacteriochlorophyll b-Producing Photosynthetic Bacterium Blastochloris viridis.</title>
        <authorList>
            <person name="Tsukatani Y."/>
            <person name="Hirose Y."/>
            <person name="Harada J."/>
            <person name="Misawa N."/>
            <person name="Mori K."/>
            <person name="Inoue K."/>
            <person name="Tamiaki H."/>
        </authorList>
    </citation>
    <scope>NUCLEOTIDE SEQUENCE [LARGE SCALE GENOMIC DNA]</scope>
    <source>
        <strain evidence="10">DSM 133</strain>
    </source>
</reference>
<dbReference type="Proteomes" id="UP000065734">
    <property type="component" value="Chromosome I"/>
</dbReference>
<feature type="compositionally biased region" description="Low complexity" evidence="7">
    <location>
        <begin position="444"/>
        <end position="460"/>
    </location>
</feature>
<dbReference type="OrthoDB" id="9790035at2"/>
<evidence type="ECO:0000256" key="6">
    <source>
        <dbReference type="ARBA" id="ARBA00047321"/>
    </source>
</evidence>
<dbReference type="InterPro" id="IPR036188">
    <property type="entry name" value="FAD/NAD-bd_sf"/>
</dbReference>
<dbReference type="GO" id="GO:0009851">
    <property type="term" value="P:auxin biosynthetic process"/>
    <property type="evidence" value="ECO:0007669"/>
    <property type="project" value="UniProtKB-KW"/>
</dbReference>
<dbReference type="PRINTS" id="PR00420">
    <property type="entry name" value="RNGMNOXGNASE"/>
</dbReference>
<dbReference type="PANTHER" id="PTHR10742:SF410">
    <property type="entry name" value="LYSINE-SPECIFIC HISTONE DEMETHYLASE 2"/>
    <property type="match status" value="1"/>
</dbReference>
<comment type="pathway">
    <text evidence="1">Plant hormone metabolism; auxin biosynthesis.</text>
</comment>
<evidence type="ECO:0000256" key="7">
    <source>
        <dbReference type="SAM" id="MobiDB-lite"/>
    </source>
</evidence>
<dbReference type="KEGG" id="bvr:BVIR_3094"/>
<dbReference type="InterPro" id="IPR050281">
    <property type="entry name" value="Flavin_monoamine_oxidase"/>
</dbReference>
<dbReference type="SUPFAM" id="SSF54373">
    <property type="entry name" value="FAD-linked reductases, C-terminal domain"/>
    <property type="match status" value="1"/>
</dbReference>
<protein>
    <recommendedName>
        <fullName evidence="4">Tryptophan 2-monooxygenase</fullName>
        <ecNumber evidence="3">1.13.12.3</ecNumber>
    </recommendedName>
</protein>
<evidence type="ECO:0000313" key="12">
    <source>
        <dbReference type="Proteomes" id="UP000065734"/>
    </source>
</evidence>